<proteinExistence type="inferred from homology"/>
<dbReference type="GO" id="GO:0033179">
    <property type="term" value="C:proton-transporting V-type ATPase, V0 domain"/>
    <property type="evidence" value="ECO:0007669"/>
    <property type="project" value="InterPro"/>
</dbReference>
<evidence type="ECO:0000256" key="2">
    <source>
        <dbReference type="ARBA" id="ARBA00009904"/>
    </source>
</evidence>
<comment type="subcellular location">
    <subcellularLocation>
        <location evidence="1">Membrane</location>
        <topology evidence="1">Multi-pass membrane protein</topology>
    </subcellularLocation>
</comment>
<protein>
    <recommendedName>
        <fullName evidence="8">V-type proton ATPase subunit a</fullName>
    </recommendedName>
</protein>
<dbReference type="GO" id="GO:0005886">
    <property type="term" value="C:plasma membrane"/>
    <property type="evidence" value="ECO:0007669"/>
    <property type="project" value="TreeGrafter"/>
</dbReference>
<dbReference type="GO" id="GO:0016471">
    <property type="term" value="C:vacuolar proton-transporting V-type ATPase complex"/>
    <property type="evidence" value="ECO:0007669"/>
    <property type="project" value="TreeGrafter"/>
</dbReference>
<evidence type="ECO:0000313" key="10">
    <source>
        <dbReference type="Proteomes" id="UP000314982"/>
    </source>
</evidence>
<dbReference type="GO" id="GO:0051117">
    <property type="term" value="F:ATPase binding"/>
    <property type="evidence" value="ECO:0007669"/>
    <property type="project" value="TreeGrafter"/>
</dbReference>
<dbReference type="GO" id="GO:0046961">
    <property type="term" value="F:proton-transporting ATPase activity, rotational mechanism"/>
    <property type="evidence" value="ECO:0007669"/>
    <property type="project" value="InterPro"/>
</dbReference>
<evidence type="ECO:0000256" key="7">
    <source>
        <dbReference type="ARBA" id="ARBA00023136"/>
    </source>
</evidence>
<keyword evidence="8" id="KW-0375">Hydrogen ion transport</keyword>
<evidence type="ECO:0000256" key="8">
    <source>
        <dbReference type="RuleBase" id="RU361189"/>
    </source>
</evidence>
<accession>A0A4W5MIM7</accession>
<evidence type="ECO:0000256" key="4">
    <source>
        <dbReference type="ARBA" id="ARBA00022692"/>
    </source>
</evidence>
<dbReference type="PANTHER" id="PTHR11629:SF90">
    <property type="entry name" value="V-TYPE PROTON ATPASE SUBUNIT A"/>
    <property type="match status" value="1"/>
</dbReference>
<dbReference type="AlphaFoldDB" id="A0A4W5MIM7"/>
<keyword evidence="4" id="KW-0812">Transmembrane</keyword>
<name>A0A4W5MIM7_9TELE</name>
<organism evidence="9 10">
    <name type="scientific">Hucho hucho</name>
    <name type="common">huchen</name>
    <dbReference type="NCBI Taxonomy" id="62062"/>
    <lineage>
        <taxon>Eukaryota</taxon>
        <taxon>Metazoa</taxon>
        <taxon>Chordata</taxon>
        <taxon>Craniata</taxon>
        <taxon>Vertebrata</taxon>
        <taxon>Euteleostomi</taxon>
        <taxon>Actinopterygii</taxon>
        <taxon>Neopterygii</taxon>
        <taxon>Teleostei</taxon>
        <taxon>Protacanthopterygii</taxon>
        <taxon>Salmoniformes</taxon>
        <taxon>Salmonidae</taxon>
        <taxon>Salmoninae</taxon>
        <taxon>Hucho</taxon>
    </lineage>
</organism>
<comment type="function">
    <text evidence="8">Essential component of the vacuolar proton pump (V-ATPase), a multimeric enzyme that catalyzes the translocation of protons across the membranes. Required for assembly and activity of the V-ATPase.</text>
</comment>
<dbReference type="GeneTree" id="ENSGT00950000182881"/>
<dbReference type="InterPro" id="IPR002490">
    <property type="entry name" value="V-ATPase_116kDa_su"/>
</dbReference>
<reference evidence="9" key="2">
    <citation type="submission" date="2025-08" db="UniProtKB">
        <authorList>
            <consortium name="Ensembl"/>
        </authorList>
    </citation>
    <scope>IDENTIFICATION</scope>
</reference>
<evidence type="ECO:0000313" key="9">
    <source>
        <dbReference type="Ensembl" id="ENSHHUP00000038701.1"/>
    </source>
</evidence>
<keyword evidence="7" id="KW-0472">Membrane</keyword>
<evidence type="ECO:0000256" key="5">
    <source>
        <dbReference type="ARBA" id="ARBA00022989"/>
    </source>
</evidence>
<evidence type="ECO:0000256" key="3">
    <source>
        <dbReference type="ARBA" id="ARBA00022448"/>
    </source>
</evidence>
<dbReference type="GO" id="GO:0007035">
    <property type="term" value="P:vacuolar acidification"/>
    <property type="evidence" value="ECO:0007669"/>
    <property type="project" value="TreeGrafter"/>
</dbReference>
<dbReference type="Proteomes" id="UP000314982">
    <property type="component" value="Unassembled WGS sequence"/>
</dbReference>
<keyword evidence="10" id="KW-1185">Reference proteome</keyword>
<sequence length="141" mass="16290">MEINHLLQMTDDFFEEAESQLSISELPSEDSVYSSRVTSRRTSYTSTNGPLKLGFVAGVIKHERFPAFEKILWRLFYGNFVLRHAEIKPHEEENMAEDPVKKDVFVVFVQGDQVRGKIRKLCDGFHASMYPCPNNAYARKE</sequence>
<reference evidence="10" key="1">
    <citation type="submission" date="2018-06" db="EMBL/GenBank/DDBJ databases">
        <title>Genome assembly of Danube salmon.</title>
        <authorList>
            <person name="Macqueen D.J."/>
            <person name="Gundappa M.K."/>
        </authorList>
    </citation>
    <scope>NUCLEOTIDE SEQUENCE [LARGE SCALE GENOMIC DNA]</scope>
</reference>
<evidence type="ECO:0000256" key="6">
    <source>
        <dbReference type="ARBA" id="ARBA00023065"/>
    </source>
</evidence>
<comment type="similarity">
    <text evidence="2 8">Belongs to the V-ATPase 116 kDa subunit family.</text>
</comment>
<keyword evidence="5" id="KW-1133">Transmembrane helix</keyword>
<reference evidence="9" key="3">
    <citation type="submission" date="2025-09" db="UniProtKB">
        <authorList>
            <consortium name="Ensembl"/>
        </authorList>
    </citation>
    <scope>IDENTIFICATION</scope>
</reference>
<keyword evidence="3 8" id="KW-0813">Transport</keyword>
<keyword evidence="6 8" id="KW-0406">Ion transport</keyword>
<evidence type="ECO:0000256" key="1">
    <source>
        <dbReference type="ARBA" id="ARBA00004141"/>
    </source>
</evidence>
<dbReference type="PANTHER" id="PTHR11629">
    <property type="entry name" value="VACUOLAR PROTON ATPASES"/>
    <property type="match status" value="1"/>
</dbReference>
<dbReference type="Pfam" id="PF01496">
    <property type="entry name" value="V_ATPase_I"/>
    <property type="match status" value="1"/>
</dbReference>
<dbReference type="Ensembl" id="ENSHHUT00000040225.1">
    <property type="protein sequence ID" value="ENSHHUP00000038701.1"/>
    <property type="gene ID" value="ENSHHUG00000024120.1"/>
</dbReference>